<evidence type="ECO:0000313" key="7">
    <source>
        <dbReference type="EMBL" id="SFM01815.1"/>
    </source>
</evidence>
<dbReference type="OrthoDB" id="4391260at2"/>
<feature type="transmembrane region" description="Helical" evidence="5">
    <location>
        <begin position="197"/>
        <end position="214"/>
    </location>
</feature>
<accession>A0A1I4MFL1</accession>
<keyword evidence="2 5" id="KW-0812">Transmembrane</keyword>
<dbReference type="Proteomes" id="UP000199048">
    <property type="component" value="Unassembled WGS sequence"/>
</dbReference>
<comment type="subcellular location">
    <subcellularLocation>
        <location evidence="1">Membrane</location>
        <topology evidence="1">Multi-pass membrane protein</topology>
    </subcellularLocation>
</comment>
<feature type="transmembrane region" description="Helical" evidence="5">
    <location>
        <begin position="226"/>
        <end position="252"/>
    </location>
</feature>
<feature type="transmembrane region" description="Helical" evidence="5">
    <location>
        <begin position="46"/>
        <end position="67"/>
    </location>
</feature>
<dbReference type="PANTHER" id="PTHR37422:SF13">
    <property type="entry name" value="LIPOPOLYSACCHARIDE BIOSYNTHESIS PROTEIN PA4999-RELATED"/>
    <property type="match status" value="1"/>
</dbReference>
<dbReference type="GO" id="GO:0016874">
    <property type="term" value="F:ligase activity"/>
    <property type="evidence" value="ECO:0007669"/>
    <property type="project" value="UniProtKB-KW"/>
</dbReference>
<dbReference type="EMBL" id="FOTK01000016">
    <property type="protein sequence ID" value="SFM01815.1"/>
    <property type="molecule type" value="Genomic_DNA"/>
</dbReference>
<dbReference type="STRING" id="582667.SAMN05192568_1016106"/>
<feature type="transmembrane region" description="Helical" evidence="5">
    <location>
        <begin position="79"/>
        <end position="95"/>
    </location>
</feature>
<evidence type="ECO:0000256" key="5">
    <source>
        <dbReference type="SAM" id="Phobius"/>
    </source>
</evidence>
<evidence type="ECO:0000256" key="2">
    <source>
        <dbReference type="ARBA" id="ARBA00022692"/>
    </source>
</evidence>
<dbReference type="RefSeq" id="WP_092042441.1">
    <property type="nucleotide sequence ID" value="NZ_FOTK01000016.1"/>
</dbReference>
<dbReference type="PANTHER" id="PTHR37422">
    <property type="entry name" value="TEICHURONIC ACID BIOSYNTHESIS PROTEIN TUAE"/>
    <property type="match status" value="1"/>
</dbReference>
<dbReference type="GO" id="GO:0016020">
    <property type="term" value="C:membrane"/>
    <property type="evidence" value="ECO:0007669"/>
    <property type="project" value="UniProtKB-SubCell"/>
</dbReference>
<protein>
    <submittedName>
        <fullName evidence="7">O-antigen ligase</fullName>
    </submittedName>
</protein>
<keyword evidence="4 5" id="KW-0472">Membrane</keyword>
<proteinExistence type="predicted"/>
<name>A0A1I4MFL1_9HYPH</name>
<gene>
    <name evidence="7" type="ORF">SAMN05192568_1016106</name>
</gene>
<reference evidence="8" key="1">
    <citation type="submission" date="2016-10" db="EMBL/GenBank/DDBJ databases">
        <authorList>
            <person name="Varghese N."/>
            <person name="Submissions S."/>
        </authorList>
    </citation>
    <scope>NUCLEOTIDE SEQUENCE [LARGE SCALE GENOMIC DNA]</scope>
    <source>
        <strain evidence="8">BL36</strain>
    </source>
</reference>
<keyword evidence="3 5" id="KW-1133">Transmembrane helix</keyword>
<evidence type="ECO:0000256" key="1">
    <source>
        <dbReference type="ARBA" id="ARBA00004141"/>
    </source>
</evidence>
<dbReference type="InterPro" id="IPR051533">
    <property type="entry name" value="WaaL-like"/>
</dbReference>
<feature type="domain" description="O-antigen ligase-related" evidence="6">
    <location>
        <begin position="225"/>
        <end position="373"/>
    </location>
</feature>
<dbReference type="Pfam" id="PF04932">
    <property type="entry name" value="Wzy_C"/>
    <property type="match status" value="1"/>
</dbReference>
<feature type="transmembrane region" description="Helical" evidence="5">
    <location>
        <begin position="130"/>
        <end position="146"/>
    </location>
</feature>
<keyword evidence="7" id="KW-0436">Ligase</keyword>
<feature type="transmembrane region" description="Helical" evidence="5">
    <location>
        <begin position="158"/>
        <end position="177"/>
    </location>
</feature>
<keyword evidence="8" id="KW-1185">Reference proteome</keyword>
<dbReference type="AlphaFoldDB" id="A0A1I4MFL1"/>
<feature type="transmembrane region" description="Helical" evidence="5">
    <location>
        <begin position="357"/>
        <end position="377"/>
    </location>
</feature>
<feature type="transmembrane region" description="Helical" evidence="5">
    <location>
        <begin position="264"/>
        <end position="286"/>
    </location>
</feature>
<feature type="transmembrane region" description="Helical" evidence="5">
    <location>
        <begin position="107"/>
        <end position="124"/>
    </location>
</feature>
<sequence>MAVRRDMAGFGPGESAPLAWLPLNGPGDVSGRQAARPARRRRRAEALPRLGASAIPWILLIMLAPVSGEQVKLPGLDKAIWLGADLAALAFLVLRRDLASTLFGSRPVILLWPALAILSAAWSLTPGISAYHGLQLLATIVAGIALRATLGLSGVVRIVFLGLLGGQILSVVLGVAAPDMTRGLSGEWSGVYSHKNVLGGLMSLQLLCAASLFLQGWNRVLTGVAFLGALALLASSHSATALMAGVLGLAPLSVIMTWRQGNRVTGFCLGIAVALAGIGILVAATYGADLSTSLLSDLGKDTTLTGRTILWQFGIDQFWREPVIGIGYKAYWESPITTAPYLHFTTKQKVWFFHNNFIDIAVAFGTVGLLIFIGVMFDTARRVIRHFAHSPAYIEAWPILFLAQISVLVCFECPLFVNHGLHQFLLAAILPVLRSRPAT</sequence>
<evidence type="ECO:0000259" key="6">
    <source>
        <dbReference type="Pfam" id="PF04932"/>
    </source>
</evidence>
<organism evidence="7 8">
    <name type="scientific">Methylobacterium pseudosasicola</name>
    <dbReference type="NCBI Taxonomy" id="582667"/>
    <lineage>
        <taxon>Bacteria</taxon>
        <taxon>Pseudomonadati</taxon>
        <taxon>Pseudomonadota</taxon>
        <taxon>Alphaproteobacteria</taxon>
        <taxon>Hyphomicrobiales</taxon>
        <taxon>Methylobacteriaceae</taxon>
        <taxon>Methylobacterium</taxon>
    </lineage>
</organism>
<evidence type="ECO:0000256" key="3">
    <source>
        <dbReference type="ARBA" id="ARBA00022989"/>
    </source>
</evidence>
<evidence type="ECO:0000256" key="4">
    <source>
        <dbReference type="ARBA" id="ARBA00023136"/>
    </source>
</evidence>
<dbReference type="InterPro" id="IPR007016">
    <property type="entry name" value="O-antigen_ligase-rel_domated"/>
</dbReference>
<evidence type="ECO:0000313" key="8">
    <source>
        <dbReference type="Proteomes" id="UP000199048"/>
    </source>
</evidence>